<evidence type="ECO:0000256" key="1">
    <source>
        <dbReference type="SAM" id="SignalP"/>
    </source>
</evidence>
<comment type="caution">
    <text evidence="2">The sequence shown here is derived from an EMBL/GenBank/DDBJ whole genome shotgun (WGS) entry which is preliminary data.</text>
</comment>
<name>A0A562U918_9SPHI</name>
<evidence type="ECO:0000313" key="3">
    <source>
        <dbReference type="Proteomes" id="UP000317010"/>
    </source>
</evidence>
<proteinExistence type="predicted"/>
<sequence>MKKITFLTVFALFAFSLPSFAQIQQGNVLVGSTFSNLNWQLNSPHTFSFNITPEAAWFVQDNVAIGGYLNFGIQTASSSPTIIDYGVGALGRYYTGSDVSILKHGRLFAEATAGIGGVNISDGGGNTNGFDFGVGPGFAYFVTPNIGLETLLKYNGVLGFGSQTYQNNLTLNFGLQIYLPGKSTAKKVQGDIK</sequence>
<dbReference type="Proteomes" id="UP000317010">
    <property type="component" value="Unassembled WGS sequence"/>
</dbReference>
<feature type="chain" id="PRO_5021728643" evidence="1">
    <location>
        <begin position="22"/>
        <end position="193"/>
    </location>
</feature>
<accession>A0A562U918</accession>
<keyword evidence="1" id="KW-0732">Signal</keyword>
<organism evidence="2 3">
    <name type="scientific">Mucilaginibacter frigoritolerans</name>
    <dbReference type="NCBI Taxonomy" id="652788"/>
    <lineage>
        <taxon>Bacteria</taxon>
        <taxon>Pseudomonadati</taxon>
        <taxon>Bacteroidota</taxon>
        <taxon>Sphingobacteriia</taxon>
        <taxon>Sphingobacteriales</taxon>
        <taxon>Sphingobacteriaceae</taxon>
        <taxon>Mucilaginibacter</taxon>
    </lineage>
</organism>
<dbReference type="OrthoDB" id="945117at2"/>
<gene>
    <name evidence="2" type="ORF">JN11_01264</name>
</gene>
<dbReference type="RefSeq" id="WP_144910753.1">
    <property type="nucleotide sequence ID" value="NZ_VLLI01000003.1"/>
</dbReference>
<feature type="signal peptide" evidence="1">
    <location>
        <begin position="1"/>
        <end position="21"/>
    </location>
</feature>
<dbReference type="EMBL" id="VLLI01000003">
    <property type="protein sequence ID" value="TWJ02292.1"/>
    <property type="molecule type" value="Genomic_DNA"/>
</dbReference>
<dbReference type="AlphaFoldDB" id="A0A562U918"/>
<keyword evidence="3" id="KW-1185">Reference proteome</keyword>
<reference evidence="2 3" key="1">
    <citation type="submission" date="2019-07" db="EMBL/GenBank/DDBJ databases">
        <title>Genomic Encyclopedia of Archaeal and Bacterial Type Strains, Phase II (KMG-II): from individual species to whole genera.</title>
        <authorList>
            <person name="Goeker M."/>
        </authorList>
    </citation>
    <scope>NUCLEOTIDE SEQUENCE [LARGE SCALE GENOMIC DNA]</scope>
    <source>
        <strain evidence="2 3">ATCC BAA-1854</strain>
    </source>
</reference>
<evidence type="ECO:0000313" key="2">
    <source>
        <dbReference type="EMBL" id="TWJ02292.1"/>
    </source>
</evidence>
<protein>
    <submittedName>
        <fullName evidence="2">Outer membrane protein with beta-barrel domain</fullName>
    </submittedName>
</protein>